<proteinExistence type="predicted"/>
<feature type="transmembrane region" description="Helical" evidence="1">
    <location>
        <begin position="254"/>
        <end position="272"/>
    </location>
</feature>
<feature type="transmembrane region" description="Helical" evidence="1">
    <location>
        <begin position="213"/>
        <end position="234"/>
    </location>
</feature>
<organism evidence="2 3">
    <name type="scientific">Shiella aurantiaca</name>
    <dbReference type="NCBI Taxonomy" id="3058365"/>
    <lineage>
        <taxon>Bacteria</taxon>
        <taxon>Pseudomonadati</taxon>
        <taxon>Bacteroidota</taxon>
        <taxon>Cytophagia</taxon>
        <taxon>Cytophagales</taxon>
        <taxon>Shiellaceae</taxon>
        <taxon>Shiella</taxon>
    </lineage>
</organism>
<feature type="transmembrane region" description="Helical" evidence="1">
    <location>
        <begin position="390"/>
        <end position="409"/>
    </location>
</feature>
<evidence type="ECO:0008006" key="4">
    <source>
        <dbReference type="Google" id="ProtNLM"/>
    </source>
</evidence>
<feature type="transmembrane region" description="Helical" evidence="1">
    <location>
        <begin position="91"/>
        <end position="111"/>
    </location>
</feature>
<comment type="caution">
    <text evidence="2">The sequence shown here is derived from an EMBL/GenBank/DDBJ whole genome shotgun (WGS) entry which is preliminary data.</text>
</comment>
<evidence type="ECO:0000313" key="2">
    <source>
        <dbReference type="EMBL" id="MDN4166907.1"/>
    </source>
</evidence>
<keyword evidence="1" id="KW-0812">Transmembrane</keyword>
<evidence type="ECO:0000256" key="1">
    <source>
        <dbReference type="SAM" id="Phobius"/>
    </source>
</evidence>
<reference evidence="2" key="1">
    <citation type="submission" date="2023-06" db="EMBL/GenBank/DDBJ databases">
        <title>Cytophagales bacterium Strain LB-30, isolated from soil.</title>
        <authorList>
            <person name="Liu B."/>
        </authorList>
    </citation>
    <scope>NUCLEOTIDE SEQUENCE</scope>
    <source>
        <strain evidence="2">LB-30</strain>
    </source>
</reference>
<dbReference type="RefSeq" id="WP_320005446.1">
    <property type="nucleotide sequence ID" value="NZ_JAUHJS010000009.1"/>
</dbReference>
<accession>A0ABT8F8Z8</accession>
<feature type="transmembrane region" description="Helical" evidence="1">
    <location>
        <begin position="278"/>
        <end position="299"/>
    </location>
</feature>
<dbReference type="Gene3D" id="1.25.40.10">
    <property type="entry name" value="Tetratricopeptide repeat domain"/>
    <property type="match status" value="1"/>
</dbReference>
<feature type="transmembrane region" description="Helical" evidence="1">
    <location>
        <begin position="148"/>
        <end position="164"/>
    </location>
</feature>
<dbReference type="Proteomes" id="UP001168552">
    <property type="component" value="Unassembled WGS sequence"/>
</dbReference>
<name>A0ABT8F8Z8_9BACT</name>
<feature type="transmembrane region" description="Helical" evidence="1">
    <location>
        <begin position="320"/>
        <end position="339"/>
    </location>
</feature>
<dbReference type="InterPro" id="IPR011990">
    <property type="entry name" value="TPR-like_helical_dom_sf"/>
</dbReference>
<gene>
    <name evidence="2" type="ORF">QWY31_15455</name>
</gene>
<feature type="transmembrane region" description="Helical" evidence="1">
    <location>
        <begin position="118"/>
        <end position="136"/>
    </location>
</feature>
<keyword evidence="1" id="KW-0472">Membrane</keyword>
<protein>
    <recommendedName>
        <fullName evidence="4">Tetratricopeptide repeat protein</fullName>
    </recommendedName>
</protein>
<feature type="transmembrane region" description="Helical" evidence="1">
    <location>
        <begin position="173"/>
        <end position="193"/>
    </location>
</feature>
<dbReference type="SUPFAM" id="SSF81901">
    <property type="entry name" value="HCP-like"/>
    <property type="match status" value="1"/>
</dbReference>
<dbReference type="EMBL" id="JAUHJS010000009">
    <property type="protein sequence ID" value="MDN4166907.1"/>
    <property type="molecule type" value="Genomic_DNA"/>
</dbReference>
<evidence type="ECO:0000313" key="3">
    <source>
        <dbReference type="Proteomes" id="UP001168552"/>
    </source>
</evidence>
<keyword evidence="3" id="KW-1185">Reference proteome</keyword>
<feature type="transmembrane region" description="Helical" evidence="1">
    <location>
        <begin position="17"/>
        <end position="38"/>
    </location>
</feature>
<keyword evidence="1" id="KW-1133">Transmembrane helix</keyword>
<sequence length="994" mass="112664">MEIDFFWRKWPQSQKNLFLAFLGLFFVGILGSIIAWLFGASGVIQWETQALIEPVQVVVKKLGLNFIELPITAESLRITETIYGSDLQISVGYATLFFVVFCLCWIVFLSTTTYLSRFWYLVSIPLFLLILIGFRLEQLGFVGQYNHTLMGISIALFLLPSYYFHSFRPESSLWLRIGVFAFNTAVWAGLIVWGSEMSFPLVRVMHYGILSPLAIFVVFAVIVAHDILVGFIYLLTKNHASEENNLTSGNHKHLFVFALIYLGNLFVAYLLISRSVDWSLLYIHPFVLFPISALVGLWAMRQRVEANFEKILPFEPLGSLLYLAMAVLSMFTLSYFHVTNNDPMVEIAEDVILWSHMGVGLLFIVYVYANYFSLLAEGRSVYKILYKPMNMPYFTARLAGVIGMAAFFFKSDMVSINQGWAGYYNYVGDVYALEEDVFTSEQYYKLGSQYGYTNHRSNYALYSLANSVGDKNAANYYLQQAVRKNPSPYAYANLSLNFAEREKFFDALFVLREGLEKYPEEQALLVNMGVLLGKTRVVDSAMQYLQLAEDGPFAQQARSNQLALIAKDKLEFALDSLLGQEYQYLPAQSNQLHLRNSLLLPQPNEQGYDSLRINGFQLAWLNNSVLSALPFMDSTQAQVLAWYANDSTNAGFFTTTQILYSLSAFESGNVRQAIPLLEANKLSSRQFSGYYAYLIGCMAAEYGQWEYASHSFEEAYQKGVAYGQAGKWISDLHLGKWKTLADSLKNEPIAEGIKGNQGLYALWASITGSDSVQTELATYWRAMFEPDWNLTERLQAIQSISSDILKHSSYYDLIIEKINRGNLFEAEQILAQWELIAPAEFSKELRFAQLRLALAQKADKAALAALLSAQDIQEMNDPYVFWARAQVFPEQAAALYAHLAKNIFFEEGVVAAANYFEVQGKSDKAYLLLVEALQHNPYSIPIAKAYVLQALRNGLDSYAYMVLNDLKKKMKPEDFSGFEQEVKGLASKAMDWNP</sequence>
<feature type="transmembrane region" description="Helical" evidence="1">
    <location>
        <begin position="351"/>
        <end position="369"/>
    </location>
</feature>